<dbReference type="Pfam" id="PF12508">
    <property type="entry name" value="Transposon_TraM"/>
    <property type="match status" value="1"/>
</dbReference>
<evidence type="ECO:0000313" key="5">
    <source>
        <dbReference type="Proteomes" id="UP000095419"/>
    </source>
</evidence>
<dbReference type="InterPro" id="IPR022187">
    <property type="entry name" value="Conjug_transposon_TraM"/>
</dbReference>
<gene>
    <name evidence="4" type="primary">traM</name>
    <name evidence="4" type="ORF">ERS417307_03246</name>
</gene>
<organism evidence="4 5">
    <name type="scientific">Bacteroides uniformis</name>
    <dbReference type="NCBI Taxonomy" id="820"/>
    <lineage>
        <taxon>Bacteria</taxon>
        <taxon>Pseudomonadati</taxon>
        <taxon>Bacteroidota</taxon>
        <taxon>Bacteroidia</taxon>
        <taxon>Bacteroidales</taxon>
        <taxon>Bacteroidaceae</taxon>
        <taxon>Bacteroides</taxon>
    </lineage>
</organism>
<dbReference type="NCBIfam" id="TIGR03779">
    <property type="entry name" value="Bac_Flav_CT_M"/>
    <property type="match status" value="1"/>
</dbReference>
<dbReference type="InterPro" id="IPR055407">
    <property type="entry name" value="TraM_C"/>
</dbReference>
<feature type="region of interest" description="Disordered" evidence="1">
    <location>
        <begin position="95"/>
        <end position="141"/>
    </location>
</feature>
<protein>
    <submittedName>
        <fullName evidence="4">Putative conjugative transposon protein traM</fullName>
    </submittedName>
</protein>
<keyword evidence="2" id="KW-0812">Transmembrane</keyword>
<sequence length="433" mass="47505">MTQEANKLKRKQDLKKYLVFALMFAVFVGSLWLIFAPSEKERQEREQSGGFNTELPDPRNAGIVGDKKTAYEQDMMRRKQEEKMRTLEELSFGQEMPDSTVRLPRQDEIPSPDASGAKAETASSGRTVYRGGGSFQSSTSAYRDINRTLGNFYEQPKEDPEKEALRKEVEELRSSMMQRQSVQPSYEEQVALLEKSYQLAAKYTSGENGAARETSEKGPEKANAKADIVPVGQVSVPVVSSLSQPMSDERLLAGLSESRNRGFVTPVGNGDTAEKNTIRICVHGDQTVLNGQSVRLRLLEPMRAGNTLLPRNTLVTGTGRIQGDRLGIGIVSLEYGGMIIPVELTVYDSDGQEGIYIPNSAEVSAAKEVAANLGQNLGTSISITNQSAGDQLLSELGKGAIQGVSQYVSKKLREEKVHLKSGYALMLSQKKNN</sequence>
<dbReference type="RefSeq" id="WP_057089368.1">
    <property type="nucleotide sequence ID" value="NZ_CYZF01000010.1"/>
</dbReference>
<evidence type="ECO:0000256" key="2">
    <source>
        <dbReference type="SAM" id="Phobius"/>
    </source>
</evidence>
<reference evidence="4 5" key="1">
    <citation type="submission" date="2015-09" db="EMBL/GenBank/DDBJ databases">
        <authorList>
            <consortium name="Pathogen Informatics"/>
        </authorList>
    </citation>
    <scope>NUCLEOTIDE SEQUENCE [LARGE SCALE GENOMIC DNA]</scope>
    <source>
        <strain evidence="4 5">2789STDY5608791</strain>
    </source>
</reference>
<name>A0A174LEC1_BACUN</name>
<dbReference type="EMBL" id="CYZF01000010">
    <property type="protein sequence ID" value="CUP20205.1"/>
    <property type="molecule type" value="Genomic_DNA"/>
</dbReference>
<proteinExistence type="predicted"/>
<evidence type="ECO:0000313" key="4">
    <source>
        <dbReference type="EMBL" id="CUP20205.1"/>
    </source>
</evidence>
<keyword evidence="2" id="KW-0472">Membrane</keyword>
<accession>A0A174LEC1</accession>
<feature type="domain" description="Conjugative transposon TraM C-terminal" evidence="3">
    <location>
        <begin position="278"/>
        <end position="427"/>
    </location>
</feature>
<dbReference type="Proteomes" id="UP000095419">
    <property type="component" value="Unassembled WGS sequence"/>
</dbReference>
<evidence type="ECO:0000256" key="1">
    <source>
        <dbReference type="SAM" id="MobiDB-lite"/>
    </source>
</evidence>
<feature type="transmembrane region" description="Helical" evidence="2">
    <location>
        <begin position="17"/>
        <end position="35"/>
    </location>
</feature>
<dbReference type="AlphaFoldDB" id="A0A174LEC1"/>
<keyword evidence="2" id="KW-1133">Transmembrane helix</keyword>
<evidence type="ECO:0000259" key="3">
    <source>
        <dbReference type="Pfam" id="PF12508"/>
    </source>
</evidence>
<feature type="region of interest" description="Disordered" evidence="1">
    <location>
        <begin position="42"/>
        <end position="70"/>
    </location>
</feature>